<evidence type="ECO:0000256" key="6">
    <source>
        <dbReference type="ARBA" id="ARBA00038076"/>
    </source>
</evidence>
<feature type="transmembrane region" description="Helical" evidence="7">
    <location>
        <begin position="361"/>
        <end position="385"/>
    </location>
</feature>
<evidence type="ECO:0000259" key="8">
    <source>
        <dbReference type="Pfam" id="PF02687"/>
    </source>
</evidence>
<keyword evidence="4 7" id="KW-1133">Transmembrane helix</keyword>
<comment type="caution">
    <text evidence="10">The sequence shown here is derived from an EMBL/GenBank/DDBJ whole genome shotgun (WGS) entry which is preliminary data.</text>
</comment>
<dbReference type="AlphaFoldDB" id="A0A6L5Y976"/>
<evidence type="ECO:0000256" key="4">
    <source>
        <dbReference type="ARBA" id="ARBA00022989"/>
    </source>
</evidence>
<dbReference type="InterPro" id="IPR003838">
    <property type="entry name" value="ABC3_permease_C"/>
</dbReference>
<dbReference type="GO" id="GO:0022857">
    <property type="term" value="F:transmembrane transporter activity"/>
    <property type="evidence" value="ECO:0007669"/>
    <property type="project" value="TreeGrafter"/>
</dbReference>
<sequence length="402" mass="43289">MTGASLSTEAIARKNIRRRPWRSFCLVLAVLLFSFFLYAGTVMSVGLSGGARSAADRLGADVIVVPAGYDPHIDSVILSGRPSMFYLPKDVLERLRDVEGIDRMSPQTFLATIRASCCSYPLQIVGVDYESDFIVRPWLEATLGRGLKDGELIVGYRVNGEPGERLHFFGVDLPVAGRLEQTGMRFDSTVFVTRKTVTDLAKAAENIFKHPLASDGSRVSTVMVKLKPGYDSVKVAQEINRRFGDDDIFALFSKKFVNSIASSLTLVSWMIRGGIGLVWLLAVIVIALLFSVTMNERRVEIGVLRAIGASRGKILALALTEASLISLYGAALGVSLGAAAVAVVSPMVADALKLPFLLPSWTALILLGAASVAVSVLTGVLSALFSARRASRADIYDTLRGN</sequence>
<keyword evidence="11" id="KW-1185">Reference proteome</keyword>
<evidence type="ECO:0000256" key="1">
    <source>
        <dbReference type="ARBA" id="ARBA00004651"/>
    </source>
</evidence>
<dbReference type="InterPro" id="IPR050250">
    <property type="entry name" value="Macrolide_Exporter_MacB"/>
</dbReference>
<gene>
    <name evidence="10" type="ORF">FYJ74_02250</name>
</gene>
<evidence type="ECO:0000313" key="10">
    <source>
        <dbReference type="EMBL" id="MST54874.1"/>
    </source>
</evidence>
<dbReference type="Proteomes" id="UP000473699">
    <property type="component" value="Unassembled WGS sequence"/>
</dbReference>
<dbReference type="EMBL" id="VUNH01000002">
    <property type="protein sequence ID" value="MST54874.1"/>
    <property type="molecule type" value="Genomic_DNA"/>
</dbReference>
<dbReference type="Pfam" id="PF12704">
    <property type="entry name" value="MacB_PCD"/>
    <property type="match status" value="1"/>
</dbReference>
<comment type="similarity">
    <text evidence="6">Belongs to the ABC-4 integral membrane protein family.</text>
</comment>
<keyword evidence="2" id="KW-1003">Cell membrane</keyword>
<dbReference type="RefSeq" id="WP_154527991.1">
    <property type="nucleotide sequence ID" value="NZ_VUNH01000002.1"/>
</dbReference>
<dbReference type="InterPro" id="IPR025857">
    <property type="entry name" value="MacB_PCD"/>
</dbReference>
<evidence type="ECO:0000313" key="11">
    <source>
        <dbReference type="Proteomes" id="UP000473699"/>
    </source>
</evidence>
<proteinExistence type="inferred from homology"/>
<comment type="subcellular location">
    <subcellularLocation>
        <location evidence="1">Cell membrane</location>
        <topology evidence="1">Multi-pass membrane protein</topology>
    </subcellularLocation>
</comment>
<dbReference type="PANTHER" id="PTHR30572:SF4">
    <property type="entry name" value="ABC TRANSPORTER PERMEASE YTRF"/>
    <property type="match status" value="1"/>
</dbReference>
<keyword evidence="5 7" id="KW-0472">Membrane</keyword>
<evidence type="ECO:0000256" key="5">
    <source>
        <dbReference type="ARBA" id="ARBA00023136"/>
    </source>
</evidence>
<dbReference type="PANTHER" id="PTHR30572">
    <property type="entry name" value="MEMBRANE COMPONENT OF TRANSPORTER-RELATED"/>
    <property type="match status" value="1"/>
</dbReference>
<feature type="domain" description="MacB-like periplasmic core" evidence="9">
    <location>
        <begin position="42"/>
        <end position="241"/>
    </location>
</feature>
<keyword evidence="3 7" id="KW-0812">Transmembrane</keyword>
<evidence type="ECO:0000256" key="2">
    <source>
        <dbReference type="ARBA" id="ARBA00022475"/>
    </source>
</evidence>
<accession>A0A6L5Y976</accession>
<feature type="domain" description="ABC3 transporter permease C-terminal" evidence="8">
    <location>
        <begin position="275"/>
        <end position="388"/>
    </location>
</feature>
<protein>
    <submittedName>
        <fullName evidence="10">ABC transporter permease</fullName>
    </submittedName>
</protein>
<feature type="transmembrane region" description="Helical" evidence="7">
    <location>
        <begin position="269"/>
        <end position="293"/>
    </location>
</feature>
<evidence type="ECO:0000256" key="3">
    <source>
        <dbReference type="ARBA" id="ARBA00022692"/>
    </source>
</evidence>
<evidence type="ECO:0000256" key="7">
    <source>
        <dbReference type="SAM" id="Phobius"/>
    </source>
</evidence>
<dbReference type="GO" id="GO:0005886">
    <property type="term" value="C:plasma membrane"/>
    <property type="evidence" value="ECO:0007669"/>
    <property type="project" value="UniProtKB-SubCell"/>
</dbReference>
<dbReference type="Pfam" id="PF02687">
    <property type="entry name" value="FtsX"/>
    <property type="match status" value="1"/>
</dbReference>
<evidence type="ECO:0000259" key="9">
    <source>
        <dbReference type="Pfam" id="PF12704"/>
    </source>
</evidence>
<organism evidence="10 11">
    <name type="scientific">Pyramidobacter porci</name>
    <dbReference type="NCBI Taxonomy" id="2605789"/>
    <lineage>
        <taxon>Bacteria</taxon>
        <taxon>Thermotogati</taxon>
        <taxon>Synergistota</taxon>
        <taxon>Synergistia</taxon>
        <taxon>Synergistales</taxon>
        <taxon>Dethiosulfovibrionaceae</taxon>
        <taxon>Pyramidobacter</taxon>
    </lineage>
</organism>
<feature type="transmembrane region" description="Helical" evidence="7">
    <location>
        <begin position="314"/>
        <end position="341"/>
    </location>
</feature>
<name>A0A6L5Y976_9BACT</name>
<reference evidence="10 11" key="1">
    <citation type="submission" date="2019-08" db="EMBL/GenBank/DDBJ databases">
        <title>In-depth cultivation of the pig gut microbiome towards novel bacterial diversity and tailored functional studies.</title>
        <authorList>
            <person name="Wylensek D."/>
            <person name="Hitch T.C.A."/>
            <person name="Clavel T."/>
        </authorList>
    </citation>
    <scope>NUCLEOTIDE SEQUENCE [LARGE SCALE GENOMIC DNA]</scope>
    <source>
        <strain evidence="10 11">SM-530-WT-4B</strain>
    </source>
</reference>